<reference evidence="2 3" key="1">
    <citation type="submission" date="2024-05" db="EMBL/GenBank/DDBJ databases">
        <title>A high-quality chromosomal-level genome assembly of Topmouth culter (Culter alburnus).</title>
        <authorList>
            <person name="Zhao H."/>
        </authorList>
    </citation>
    <scope>NUCLEOTIDE SEQUENCE [LARGE SCALE GENOMIC DNA]</scope>
    <source>
        <strain evidence="2">CATC2023</strain>
        <tissue evidence="2">Muscle</tissue>
    </source>
</reference>
<evidence type="ECO:0000313" key="2">
    <source>
        <dbReference type="EMBL" id="KAK9954873.1"/>
    </source>
</evidence>
<feature type="compositionally biased region" description="Basic and acidic residues" evidence="1">
    <location>
        <begin position="38"/>
        <end position="52"/>
    </location>
</feature>
<organism evidence="2 3">
    <name type="scientific">Culter alburnus</name>
    <name type="common">Topmouth culter</name>
    <dbReference type="NCBI Taxonomy" id="194366"/>
    <lineage>
        <taxon>Eukaryota</taxon>
        <taxon>Metazoa</taxon>
        <taxon>Chordata</taxon>
        <taxon>Craniata</taxon>
        <taxon>Vertebrata</taxon>
        <taxon>Euteleostomi</taxon>
        <taxon>Actinopterygii</taxon>
        <taxon>Neopterygii</taxon>
        <taxon>Teleostei</taxon>
        <taxon>Ostariophysi</taxon>
        <taxon>Cypriniformes</taxon>
        <taxon>Xenocyprididae</taxon>
        <taxon>Xenocypridinae</taxon>
        <taxon>Culter</taxon>
    </lineage>
</organism>
<evidence type="ECO:0000256" key="1">
    <source>
        <dbReference type="SAM" id="MobiDB-lite"/>
    </source>
</evidence>
<proteinExistence type="predicted"/>
<evidence type="ECO:0008006" key="4">
    <source>
        <dbReference type="Google" id="ProtNLM"/>
    </source>
</evidence>
<feature type="compositionally biased region" description="Basic and acidic residues" evidence="1">
    <location>
        <begin position="16"/>
        <end position="30"/>
    </location>
</feature>
<gene>
    <name evidence="2" type="ORF">ABG768_014790</name>
</gene>
<dbReference type="Proteomes" id="UP001479290">
    <property type="component" value="Unassembled WGS sequence"/>
</dbReference>
<feature type="region of interest" description="Disordered" evidence="1">
    <location>
        <begin position="16"/>
        <end position="63"/>
    </location>
</feature>
<comment type="caution">
    <text evidence="2">The sequence shown here is derived from an EMBL/GenBank/DDBJ whole genome shotgun (WGS) entry which is preliminary data.</text>
</comment>
<dbReference type="AlphaFoldDB" id="A0AAW1Z1Q9"/>
<keyword evidence="3" id="KW-1185">Reference proteome</keyword>
<evidence type="ECO:0000313" key="3">
    <source>
        <dbReference type="Proteomes" id="UP001479290"/>
    </source>
</evidence>
<dbReference type="EMBL" id="JAWDJR010000021">
    <property type="protein sequence ID" value="KAK9954873.1"/>
    <property type="molecule type" value="Genomic_DNA"/>
</dbReference>
<name>A0AAW1Z1Q9_CULAL</name>
<sequence length="63" mass="7556">MAEDQWIIRNCRNQKMSKEEEFQSKESEKRILRRARRSSIDKDRPNFPHDSDGPADVSDEVRH</sequence>
<accession>A0AAW1Z1Q9</accession>
<protein>
    <recommendedName>
        <fullName evidence="4">IBB domain-containing protein</fullName>
    </recommendedName>
</protein>